<dbReference type="eggNOG" id="COG4107">
    <property type="taxonomic scope" value="Bacteria"/>
</dbReference>
<dbReference type="AlphaFoldDB" id="H5Y4E4"/>
<dbReference type="InterPro" id="IPR017871">
    <property type="entry name" value="ABC_transporter-like_CS"/>
</dbReference>
<organism evidence="4 5">
    <name type="scientific">Desulfosporosinus youngiae DSM 17734</name>
    <dbReference type="NCBI Taxonomy" id="768710"/>
    <lineage>
        <taxon>Bacteria</taxon>
        <taxon>Bacillati</taxon>
        <taxon>Bacillota</taxon>
        <taxon>Clostridia</taxon>
        <taxon>Eubacteriales</taxon>
        <taxon>Desulfitobacteriaceae</taxon>
        <taxon>Desulfosporosinus</taxon>
    </lineage>
</organism>
<dbReference type="GO" id="GO:0005524">
    <property type="term" value="F:ATP binding"/>
    <property type="evidence" value="ECO:0007669"/>
    <property type="project" value="UniProtKB-KW"/>
</dbReference>
<dbReference type="EMBL" id="CM001441">
    <property type="protein sequence ID" value="EHQ89972.1"/>
    <property type="molecule type" value="Genomic_DNA"/>
</dbReference>
<feature type="domain" description="ABC transporter" evidence="3">
    <location>
        <begin position="28"/>
        <end position="277"/>
    </location>
</feature>
<dbReference type="GO" id="GO:0016887">
    <property type="term" value="F:ATP hydrolysis activity"/>
    <property type="evidence" value="ECO:0007669"/>
    <property type="project" value="InterPro"/>
</dbReference>
<keyword evidence="2" id="KW-0067">ATP-binding</keyword>
<dbReference type="PROSITE" id="PS50893">
    <property type="entry name" value="ABC_TRANSPORTER_2"/>
    <property type="match status" value="1"/>
</dbReference>
<reference evidence="4 5" key="1">
    <citation type="submission" date="2011-11" db="EMBL/GenBank/DDBJ databases">
        <title>The Noncontiguous Finished genome of Desulfosporosinus youngiae DSM 17734.</title>
        <authorList>
            <consortium name="US DOE Joint Genome Institute (JGI-PGF)"/>
            <person name="Lucas S."/>
            <person name="Han J."/>
            <person name="Lapidus A."/>
            <person name="Cheng J.-F."/>
            <person name="Goodwin L."/>
            <person name="Pitluck S."/>
            <person name="Peters L."/>
            <person name="Ovchinnikova G."/>
            <person name="Lu M."/>
            <person name="Land M.L."/>
            <person name="Hauser L."/>
            <person name="Pester M."/>
            <person name="Spring S."/>
            <person name="Ollivier B."/>
            <person name="Rattei T."/>
            <person name="Klenk H.-P."/>
            <person name="Wagner M."/>
            <person name="Loy A."/>
            <person name="Woyke T.J."/>
        </authorList>
    </citation>
    <scope>NUCLEOTIDE SEQUENCE [LARGE SCALE GENOMIC DNA]</scope>
    <source>
        <strain evidence="4 5">DSM 17734</strain>
    </source>
</reference>
<keyword evidence="5" id="KW-1185">Reference proteome</keyword>
<dbReference type="Proteomes" id="UP000005104">
    <property type="component" value="Chromosome"/>
</dbReference>
<dbReference type="PANTHER" id="PTHR42764:SF1">
    <property type="entry name" value="PHOSPHONATES UTILIZATION ATP-BINDING PROTEIN PHNK-RELATED"/>
    <property type="match status" value="1"/>
</dbReference>
<evidence type="ECO:0000256" key="1">
    <source>
        <dbReference type="ARBA" id="ARBA00022741"/>
    </source>
</evidence>
<accession>H5Y4E4</accession>
<gene>
    <name evidence="4" type="ORF">DesyoDRAFT_2925</name>
</gene>
<evidence type="ECO:0000313" key="4">
    <source>
        <dbReference type="EMBL" id="EHQ89972.1"/>
    </source>
</evidence>
<dbReference type="PANTHER" id="PTHR42764">
    <property type="entry name" value="PHOSPHONATES UTILIZATION ATP-BINDING PROTEIN PHNK-RELATED"/>
    <property type="match status" value="1"/>
</dbReference>
<dbReference type="InterPro" id="IPR003593">
    <property type="entry name" value="AAA+_ATPase"/>
</dbReference>
<dbReference type="OrthoDB" id="9779287at2"/>
<protein>
    <submittedName>
        <fullName evidence="4">ABC-type phosphonate transport system, ATPase component</fullName>
    </submittedName>
</protein>
<dbReference type="PIRSF" id="PIRSF037116">
    <property type="entry name" value="CP_lyase_PhnK"/>
    <property type="match status" value="1"/>
</dbReference>
<evidence type="ECO:0000313" key="5">
    <source>
        <dbReference type="Proteomes" id="UP000005104"/>
    </source>
</evidence>
<dbReference type="RefSeq" id="WP_007784145.1">
    <property type="nucleotide sequence ID" value="NZ_CM001441.1"/>
</dbReference>
<dbReference type="InterPro" id="IPR027417">
    <property type="entry name" value="P-loop_NTPase"/>
</dbReference>
<dbReference type="SMART" id="SM00382">
    <property type="entry name" value="AAA"/>
    <property type="match status" value="1"/>
</dbReference>
<evidence type="ECO:0000259" key="3">
    <source>
        <dbReference type="PROSITE" id="PS50893"/>
    </source>
</evidence>
<dbReference type="Gene3D" id="3.40.50.300">
    <property type="entry name" value="P-loop containing nucleotide triphosphate hydrolases"/>
    <property type="match status" value="1"/>
</dbReference>
<dbReference type="PROSITE" id="PS00211">
    <property type="entry name" value="ABC_TRANSPORTER_1"/>
    <property type="match status" value="1"/>
</dbReference>
<dbReference type="InterPro" id="IPR012700">
    <property type="entry name" value="PhnK"/>
</dbReference>
<dbReference type="SUPFAM" id="SSF52540">
    <property type="entry name" value="P-loop containing nucleoside triphosphate hydrolases"/>
    <property type="match status" value="1"/>
</dbReference>
<dbReference type="Pfam" id="PF00005">
    <property type="entry name" value="ABC_tran"/>
    <property type="match status" value="1"/>
</dbReference>
<dbReference type="STRING" id="768710.DesyoDRAFT_2925"/>
<dbReference type="InterPro" id="IPR003439">
    <property type="entry name" value="ABC_transporter-like_ATP-bd"/>
</dbReference>
<evidence type="ECO:0000256" key="2">
    <source>
        <dbReference type="ARBA" id="ARBA00022840"/>
    </source>
</evidence>
<name>H5Y4E4_9FIRM</name>
<proteinExistence type="predicted"/>
<dbReference type="GO" id="GO:0019700">
    <property type="term" value="P:organic phosphonate catabolic process"/>
    <property type="evidence" value="ECO:0007669"/>
    <property type="project" value="TreeGrafter"/>
</dbReference>
<dbReference type="HOGENOM" id="CLU_000604_1_23_9"/>
<keyword evidence="1" id="KW-0547">Nucleotide-binding</keyword>
<sequence length="281" mass="31288">MEVFEQPVLSIRNLNKQYGSGCVSCRDSKRNNLLKNYCPACGTVYACRDIRFEVYGGEILGIVGESGSGKSTLMDCLYFDQGVSSGEVYISSHKDGKANVLAELSQQKRYIRNHRMGKVYQNPRMGLKMNVSSIGNIAEKLISAGNRRVGTMEERGKKLLEHVNIPVYRMKEAPKNFSGGMQQRVQIAKALSNNPSLLLLDEVTTGLDLSVQASVLDLIKSIQRELKITVVIVSHDLGVIRMLADRTIVMLDGRIIEQGLTDQILEDPQHPYTQQLVQSLL</sequence>